<evidence type="ECO:0000256" key="2">
    <source>
        <dbReference type="ARBA" id="ARBA00001911"/>
    </source>
</evidence>
<evidence type="ECO:0000256" key="9">
    <source>
        <dbReference type="ARBA" id="ARBA00038238"/>
    </source>
</evidence>
<dbReference type="Gene3D" id="3.90.25.10">
    <property type="entry name" value="UDP-galactose 4-epimerase, domain 1"/>
    <property type="match status" value="1"/>
</dbReference>
<gene>
    <name evidence="12" type="primary">GAL10</name>
    <name evidence="12" type="ORF">VKT23_006642</name>
</gene>
<organism evidence="12 13">
    <name type="scientific">Marasmiellus scandens</name>
    <dbReference type="NCBI Taxonomy" id="2682957"/>
    <lineage>
        <taxon>Eukaryota</taxon>
        <taxon>Fungi</taxon>
        <taxon>Dikarya</taxon>
        <taxon>Basidiomycota</taxon>
        <taxon>Agaricomycotina</taxon>
        <taxon>Agaricomycetes</taxon>
        <taxon>Agaricomycetidae</taxon>
        <taxon>Agaricales</taxon>
        <taxon>Marasmiineae</taxon>
        <taxon>Omphalotaceae</taxon>
        <taxon>Marasmiellus</taxon>
    </lineage>
</organism>
<evidence type="ECO:0000256" key="7">
    <source>
        <dbReference type="ARBA" id="ARBA00037676"/>
    </source>
</evidence>
<evidence type="ECO:0000256" key="8">
    <source>
        <dbReference type="ARBA" id="ARBA00037955"/>
    </source>
</evidence>
<comment type="similarity">
    <text evidence="9">In the C-terminal section; belongs to the aldose epimerase family.</text>
</comment>
<comment type="pathway">
    <text evidence="4">Carbohydrate metabolism; hexose metabolism.</text>
</comment>
<dbReference type="InterPro" id="IPR036291">
    <property type="entry name" value="NAD(P)-bd_dom_sf"/>
</dbReference>
<evidence type="ECO:0000256" key="10">
    <source>
        <dbReference type="RuleBase" id="RU366046"/>
    </source>
</evidence>
<comment type="cofactor">
    <cofactor evidence="2 10">
        <name>NAD(+)</name>
        <dbReference type="ChEBI" id="CHEBI:57540"/>
    </cofactor>
</comment>
<name>A0ABR1JT21_9AGAR</name>
<protein>
    <recommendedName>
        <fullName evidence="10">UDP-glucose 4-epimerase</fullName>
        <ecNumber evidence="10">5.1.3.2</ecNumber>
    </recommendedName>
</protein>
<dbReference type="PANTHER" id="PTHR43725:SF47">
    <property type="entry name" value="UDP-GLUCOSE 4-EPIMERASE"/>
    <property type="match status" value="1"/>
</dbReference>
<evidence type="ECO:0000256" key="3">
    <source>
        <dbReference type="ARBA" id="ARBA00004947"/>
    </source>
</evidence>
<accession>A0ABR1JT21</accession>
<dbReference type="Gene3D" id="3.40.50.720">
    <property type="entry name" value="NAD(P)-binding Rossmann-like Domain"/>
    <property type="match status" value="1"/>
</dbReference>
<keyword evidence="6 10" id="KW-0413">Isomerase</keyword>
<comment type="similarity">
    <text evidence="8">In the N-terminal section; belongs to the NAD(P)-dependent epimerase/dehydratase family.</text>
</comment>
<evidence type="ECO:0000256" key="1">
    <source>
        <dbReference type="ARBA" id="ARBA00000083"/>
    </source>
</evidence>
<dbReference type="PRINTS" id="PR01713">
    <property type="entry name" value="NUCEPIMERASE"/>
</dbReference>
<comment type="catalytic activity">
    <reaction evidence="1 10">
        <text>UDP-alpha-D-glucose = UDP-alpha-D-galactose</text>
        <dbReference type="Rhea" id="RHEA:22168"/>
        <dbReference type="ChEBI" id="CHEBI:58885"/>
        <dbReference type="ChEBI" id="CHEBI:66914"/>
        <dbReference type="EC" id="5.1.3.2"/>
    </reaction>
</comment>
<comment type="subunit">
    <text evidence="10">Homodimer.</text>
</comment>
<dbReference type="Proteomes" id="UP001498398">
    <property type="component" value="Unassembled WGS sequence"/>
</dbReference>
<feature type="domain" description="NAD(P)-binding" evidence="11">
    <location>
        <begin position="11"/>
        <end position="361"/>
    </location>
</feature>
<keyword evidence="10" id="KW-0119">Carbohydrate metabolism</keyword>
<evidence type="ECO:0000256" key="5">
    <source>
        <dbReference type="ARBA" id="ARBA00023027"/>
    </source>
</evidence>
<dbReference type="Pfam" id="PF16363">
    <property type="entry name" value="GDP_Man_Dehyd"/>
    <property type="match status" value="1"/>
</dbReference>
<keyword evidence="5 10" id="KW-0520">NAD</keyword>
<proteinExistence type="inferred from homology"/>
<dbReference type="InterPro" id="IPR005886">
    <property type="entry name" value="UDP_G4E"/>
</dbReference>
<evidence type="ECO:0000259" key="11">
    <source>
        <dbReference type="Pfam" id="PF16363"/>
    </source>
</evidence>
<keyword evidence="13" id="KW-1185">Reference proteome</keyword>
<dbReference type="CDD" id="cd05247">
    <property type="entry name" value="UDP_G4E_1_SDR_e"/>
    <property type="match status" value="1"/>
</dbReference>
<evidence type="ECO:0000256" key="6">
    <source>
        <dbReference type="ARBA" id="ARBA00023235"/>
    </source>
</evidence>
<evidence type="ECO:0000256" key="4">
    <source>
        <dbReference type="ARBA" id="ARBA00005028"/>
    </source>
</evidence>
<comment type="function">
    <text evidence="7">Mutarotase converts alpha-aldose to the beta-anomer. It is active on D-glucose, L-arabinose, D-xylose, D-galactose, maltose and lactose.</text>
</comment>
<sequence>MATQQPLKNVLVTGGAGYIGSHVVYVLLKTRRFRVITIDNYHNSLPAAITRVQQLATDELPPDATEQDKESAIIDSHSCDLTNSSQVRAVFEKYGKGGIWGVVHIAAYKAVGESTEIPLTYYQNNVSATVSLLQIMSEFDCTRIVYSSSATVYGTPPVVPIPETTRLQADSPYGKTKVMAETIIDDLCHADQRWQALSLRYFNPAGAHPSGRIGEDPKGRPGNLLPLLAHMAVGRVKESVLKVFGNDYPTPDGTCVRDYLHVLDLASGHLLALEALSPDSKLNVFWDKKDAKYKAYNLGKGKGMSVLQIVEAMRKATGFDYKTEIIGRRRGDVPDLTADPALAEKELGFKAEKDLETMCRDLWNFQTKNPNGYE</sequence>
<comment type="similarity">
    <text evidence="10">Belongs to the NAD(P)-dependent epimerase/dehydratase family.</text>
</comment>
<dbReference type="EC" id="5.1.3.2" evidence="10"/>
<dbReference type="InterPro" id="IPR016040">
    <property type="entry name" value="NAD(P)-bd_dom"/>
</dbReference>
<reference evidence="12 13" key="1">
    <citation type="submission" date="2024-01" db="EMBL/GenBank/DDBJ databases">
        <title>A draft genome for the cacao thread blight pathogen Marasmiellus scandens.</title>
        <authorList>
            <person name="Baruah I.K."/>
            <person name="Leung J."/>
            <person name="Bukari Y."/>
            <person name="Amoako-Attah I."/>
            <person name="Meinhardt L.W."/>
            <person name="Bailey B.A."/>
            <person name="Cohen S.P."/>
        </authorList>
    </citation>
    <scope>NUCLEOTIDE SEQUENCE [LARGE SCALE GENOMIC DNA]</scope>
    <source>
        <strain evidence="12 13">GH-19</strain>
    </source>
</reference>
<dbReference type="PANTHER" id="PTHR43725">
    <property type="entry name" value="UDP-GLUCOSE 4-EPIMERASE"/>
    <property type="match status" value="1"/>
</dbReference>
<dbReference type="NCBIfam" id="TIGR01179">
    <property type="entry name" value="galE"/>
    <property type="match status" value="1"/>
</dbReference>
<evidence type="ECO:0000313" key="13">
    <source>
        <dbReference type="Proteomes" id="UP001498398"/>
    </source>
</evidence>
<evidence type="ECO:0000313" key="12">
    <source>
        <dbReference type="EMBL" id="KAK7464472.1"/>
    </source>
</evidence>
<comment type="caution">
    <text evidence="12">The sequence shown here is derived from an EMBL/GenBank/DDBJ whole genome shotgun (WGS) entry which is preliminary data.</text>
</comment>
<dbReference type="EMBL" id="JBANRG010000008">
    <property type="protein sequence ID" value="KAK7464472.1"/>
    <property type="molecule type" value="Genomic_DNA"/>
</dbReference>
<comment type="pathway">
    <text evidence="3 10">Carbohydrate metabolism; galactose metabolism.</text>
</comment>
<dbReference type="SUPFAM" id="SSF51735">
    <property type="entry name" value="NAD(P)-binding Rossmann-fold domains"/>
    <property type="match status" value="1"/>
</dbReference>